<accession>A0ABR9RLX4</accession>
<dbReference type="Proteomes" id="UP000758652">
    <property type="component" value="Unassembled WGS sequence"/>
</dbReference>
<dbReference type="InterPro" id="IPR010982">
    <property type="entry name" value="Lambda_DNA-bd_dom_sf"/>
</dbReference>
<gene>
    <name evidence="1" type="ORF">INF30_11970</name>
</gene>
<protein>
    <submittedName>
        <fullName evidence="1">Helix-turn-helix transcriptional regulator</fullName>
    </submittedName>
</protein>
<sequence length="79" mass="9330">MGYLRKEIHAFRDQEGYSQEMMAEKLHIAPRSYFDQEHGKYGFSALSLIYFLLLLPEEEVIIFLKNFRELLQRSGEDAA</sequence>
<dbReference type="SUPFAM" id="SSF47413">
    <property type="entry name" value="lambda repressor-like DNA-binding domains"/>
    <property type="match status" value="1"/>
</dbReference>
<organism evidence="1 2">
    <name type="scientific">Claveliimonas monacensis</name>
    <dbReference type="NCBI Taxonomy" id="2779351"/>
    <lineage>
        <taxon>Bacteria</taxon>
        <taxon>Bacillati</taxon>
        <taxon>Bacillota</taxon>
        <taxon>Clostridia</taxon>
        <taxon>Lachnospirales</taxon>
        <taxon>Lachnospiraceae</taxon>
        <taxon>Claveliimonas</taxon>
    </lineage>
</organism>
<proteinExistence type="predicted"/>
<comment type="caution">
    <text evidence="1">The sequence shown here is derived from an EMBL/GenBank/DDBJ whole genome shotgun (WGS) entry which is preliminary data.</text>
</comment>
<name>A0ABR9RLX4_9FIRM</name>
<evidence type="ECO:0000313" key="2">
    <source>
        <dbReference type="Proteomes" id="UP000758652"/>
    </source>
</evidence>
<reference evidence="1 2" key="1">
    <citation type="submission" date="2020-10" db="EMBL/GenBank/DDBJ databases">
        <title>ChiBAC.</title>
        <authorList>
            <person name="Zenner C."/>
            <person name="Hitch T.C.A."/>
            <person name="Clavel T."/>
        </authorList>
    </citation>
    <scope>NUCLEOTIDE SEQUENCE [LARGE SCALE GENOMIC DNA]</scope>
    <source>
        <strain evidence="1 2">DSM 108991</strain>
    </source>
</reference>
<evidence type="ECO:0000313" key="1">
    <source>
        <dbReference type="EMBL" id="MBE5063970.1"/>
    </source>
</evidence>
<dbReference type="EMBL" id="JADCKL010000012">
    <property type="protein sequence ID" value="MBE5063970.1"/>
    <property type="molecule type" value="Genomic_DNA"/>
</dbReference>
<keyword evidence="2" id="KW-1185">Reference proteome</keyword>